<proteinExistence type="predicted"/>
<dbReference type="SUPFAM" id="SSF52540">
    <property type="entry name" value="P-loop containing nucleoside triphosphate hydrolases"/>
    <property type="match status" value="1"/>
</dbReference>
<dbReference type="GO" id="GO:0008476">
    <property type="term" value="F:protein-tyrosine sulfotransferase activity"/>
    <property type="evidence" value="ECO:0007669"/>
    <property type="project" value="InterPro"/>
</dbReference>
<reference evidence="3 4" key="1">
    <citation type="submission" date="2018-05" db="EMBL/GenBank/DDBJ databases">
        <title>Genome of Sphingosinicella humi QZX222.</title>
        <authorList>
            <person name="Qiao Z."/>
            <person name="Wang G."/>
        </authorList>
    </citation>
    <scope>NUCLEOTIDE SEQUENCE [LARGE SCALE GENOMIC DNA]</scope>
    <source>
        <strain evidence="3 4">QZX222</strain>
    </source>
</reference>
<protein>
    <submittedName>
        <fullName evidence="3">Sulfotransferase</fullName>
    </submittedName>
</protein>
<comment type="caution">
    <text evidence="3">The sequence shown here is derived from an EMBL/GenBank/DDBJ whole genome shotgun (WGS) entry which is preliminary data.</text>
</comment>
<accession>A0A2U2IYY5</accession>
<feature type="repeat" description="TPR" evidence="2">
    <location>
        <begin position="128"/>
        <end position="161"/>
    </location>
</feature>
<organism evidence="3 4">
    <name type="scientific">Allosphingosinicella humi</name>
    <dbReference type="NCBI Taxonomy" id="2068657"/>
    <lineage>
        <taxon>Bacteria</taxon>
        <taxon>Pseudomonadati</taxon>
        <taxon>Pseudomonadota</taxon>
        <taxon>Alphaproteobacteria</taxon>
        <taxon>Sphingomonadales</taxon>
        <taxon>Sphingomonadaceae</taxon>
        <taxon>Allosphingosinicella</taxon>
    </lineage>
</organism>
<dbReference type="Pfam" id="PF13469">
    <property type="entry name" value="Sulfotransfer_3"/>
    <property type="match status" value="1"/>
</dbReference>
<feature type="repeat" description="TPR" evidence="2">
    <location>
        <begin position="196"/>
        <end position="229"/>
    </location>
</feature>
<dbReference type="Proteomes" id="UP000245916">
    <property type="component" value="Unassembled WGS sequence"/>
</dbReference>
<sequence length="684" mass="75422">MAFRESLLQSSRVGSASYRKTSPLSDVTTALDRALHHHQRGDFAQARVDGEAALADRPDDAALLRLLGDSCCRSGDLGKGVEYLRRAHEIAPGDTRIRFDLASALVATGDLMAAEAILGVDRAQSHDADLLRLRGYILQAQGRHAEAIDAYGDAVALYPDDWETWNNLGNTLRAAGDRETAVDALTRAARLRPDMATVQLNLGAALVEAGRLKESVGAYEAAARLAPDHAAIQFELGRLLRHLGRDADALAPLARAAELAPAHLEAQLEWARTLVSLVRFDEAEAAYLRTIETHPQAVAAYLELGIVLERGNRLDALAELLRQADAEGVTSEALTYLRAVALRREGKLEEALALAKTVPEGVEPVRRARLIGRLADALDDTETAFAAFEEMNRLTLRAHPDARLRAAQYRRQVASIADLVNERWYASWRAAEPSRSRPAPVFLVGFPRSGTTLLDTLLMGHPDVRVLEEVPLLEQVKTAMGDFSRLPSLETAAVDRLRALYFSELDKHVPAGDGLVVDKLPLNLVGAPLIHRIFPDARFIFAQRHPCDAVLSCFMQDFQVNEAMASFLDLGDAAGLYDGVMGLWGRCTRVFPLSVHTVRYERIVEKVEPEMRSLLTFLDLPWDDRILDHQETAAGRGRILAPSYDQVTEGIYSGASGRWERYRHSIEGILPVLQPWAESMGYRI</sequence>
<evidence type="ECO:0000256" key="1">
    <source>
        <dbReference type="ARBA" id="ARBA00022679"/>
    </source>
</evidence>
<evidence type="ECO:0000313" key="4">
    <source>
        <dbReference type="Proteomes" id="UP000245916"/>
    </source>
</evidence>
<evidence type="ECO:0000313" key="3">
    <source>
        <dbReference type="EMBL" id="PWG01305.1"/>
    </source>
</evidence>
<dbReference type="PANTHER" id="PTHR12788">
    <property type="entry name" value="PROTEIN-TYROSINE SULFOTRANSFERASE 2"/>
    <property type="match status" value="1"/>
</dbReference>
<dbReference type="InterPro" id="IPR019734">
    <property type="entry name" value="TPR_rpt"/>
</dbReference>
<dbReference type="SMART" id="SM00028">
    <property type="entry name" value="TPR"/>
    <property type="match status" value="7"/>
</dbReference>
<dbReference type="Pfam" id="PF13174">
    <property type="entry name" value="TPR_6"/>
    <property type="match status" value="1"/>
</dbReference>
<gene>
    <name evidence="3" type="ORF">DF286_14355</name>
</gene>
<keyword evidence="4" id="KW-1185">Reference proteome</keyword>
<keyword evidence="2" id="KW-0802">TPR repeat</keyword>
<dbReference type="PANTHER" id="PTHR12788:SF10">
    <property type="entry name" value="PROTEIN-TYROSINE SULFOTRANSFERASE"/>
    <property type="match status" value="1"/>
</dbReference>
<dbReference type="Gene3D" id="3.40.50.300">
    <property type="entry name" value="P-loop containing nucleotide triphosphate hydrolases"/>
    <property type="match status" value="1"/>
</dbReference>
<keyword evidence="1 3" id="KW-0808">Transferase</keyword>
<evidence type="ECO:0000256" key="2">
    <source>
        <dbReference type="PROSITE-ProRule" id="PRU00339"/>
    </source>
</evidence>
<dbReference type="InterPro" id="IPR027417">
    <property type="entry name" value="P-loop_NTPase"/>
</dbReference>
<dbReference type="InterPro" id="IPR026634">
    <property type="entry name" value="TPST-like"/>
</dbReference>
<feature type="repeat" description="TPR" evidence="2">
    <location>
        <begin position="162"/>
        <end position="195"/>
    </location>
</feature>
<dbReference type="SUPFAM" id="SSF48452">
    <property type="entry name" value="TPR-like"/>
    <property type="match status" value="1"/>
</dbReference>
<dbReference type="Gene3D" id="1.25.40.10">
    <property type="entry name" value="Tetratricopeptide repeat domain"/>
    <property type="match status" value="4"/>
</dbReference>
<name>A0A2U2IYY5_9SPHN</name>
<dbReference type="Pfam" id="PF13432">
    <property type="entry name" value="TPR_16"/>
    <property type="match status" value="2"/>
</dbReference>
<dbReference type="AlphaFoldDB" id="A0A2U2IYY5"/>
<dbReference type="PROSITE" id="PS50005">
    <property type="entry name" value="TPR"/>
    <property type="match status" value="3"/>
</dbReference>
<dbReference type="Pfam" id="PF14559">
    <property type="entry name" value="TPR_19"/>
    <property type="match status" value="1"/>
</dbReference>
<dbReference type="InterPro" id="IPR011990">
    <property type="entry name" value="TPR-like_helical_dom_sf"/>
</dbReference>
<dbReference type="EMBL" id="QFFF01000002">
    <property type="protein sequence ID" value="PWG01305.1"/>
    <property type="molecule type" value="Genomic_DNA"/>
</dbReference>